<evidence type="ECO:0000256" key="1">
    <source>
        <dbReference type="SAM" id="Coils"/>
    </source>
</evidence>
<reference evidence="2" key="1">
    <citation type="submission" date="2023-07" db="EMBL/GenBank/DDBJ databases">
        <title>The genome sequence of Rhodocytophaga aerolata KACC 12507.</title>
        <authorList>
            <person name="Zhang X."/>
        </authorList>
    </citation>
    <scope>NUCLEOTIDE SEQUENCE</scope>
    <source>
        <strain evidence="2">KACC 12507</strain>
    </source>
</reference>
<keyword evidence="3" id="KW-1185">Reference proteome</keyword>
<feature type="coiled-coil region" evidence="1">
    <location>
        <begin position="50"/>
        <end position="77"/>
    </location>
</feature>
<comment type="caution">
    <text evidence="2">The sequence shown here is derived from an EMBL/GenBank/DDBJ whole genome shotgun (WGS) entry which is preliminary data.</text>
</comment>
<name>A0ABT8RKP6_9BACT</name>
<evidence type="ECO:0000313" key="2">
    <source>
        <dbReference type="EMBL" id="MDO1451735.1"/>
    </source>
</evidence>
<protein>
    <recommendedName>
        <fullName evidence="4">DUF91 domain-containing protein</fullName>
    </recommendedName>
</protein>
<organism evidence="2 3">
    <name type="scientific">Rhodocytophaga aerolata</name>
    <dbReference type="NCBI Taxonomy" id="455078"/>
    <lineage>
        <taxon>Bacteria</taxon>
        <taxon>Pseudomonadati</taxon>
        <taxon>Bacteroidota</taxon>
        <taxon>Cytophagia</taxon>
        <taxon>Cytophagales</taxon>
        <taxon>Rhodocytophagaceae</taxon>
        <taxon>Rhodocytophaga</taxon>
    </lineage>
</organism>
<keyword evidence="1" id="KW-0175">Coiled coil</keyword>
<accession>A0ABT8RKP6</accession>
<gene>
    <name evidence="2" type="ORF">Q0590_36010</name>
</gene>
<dbReference type="Proteomes" id="UP001168528">
    <property type="component" value="Unassembled WGS sequence"/>
</dbReference>
<dbReference type="RefSeq" id="WP_302042531.1">
    <property type="nucleotide sequence ID" value="NZ_JAUKPO010000085.1"/>
</dbReference>
<sequence>MIFRVQKTIINKYLDLVNQEVATESEIALLYGEGKNLYKNRLLTNSDIYRQKLEIILGNLETDLETVKRKRTNKEIKLAVSNDFYQILKDDLRGVDYSKTNLADLEEFEATSDLAITTDNVKEVLENLVILKRRLSAEADLEKFVADQLAMIFGKDRVHRQYSVGGFLALKTDIDIGNGQVGIEVKIADDLSATDMQRMIGQVLYYKKRFYDNNLLVLIASKSTISPTIKELKDFIEELGAIVIFIKAVNL</sequence>
<dbReference type="EMBL" id="JAUKPO010000085">
    <property type="protein sequence ID" value="MDO1451735.1"/>
    <property type="molecule type" value="Genomic_DNA"/>
</dbReference>
<proteinExistence type="predicted"/>
<evidence type="ECO:0000313" key="3">
    <source>
        <dbReference type="Proteomes" id="UP001168528"/>
    </source>
</evidence>
<evidence type="ECO:0008006" key="4">
    <source>
        <dbReference type="Google" id="ProtNLM"/>
    </source>
</evidence>